<evidence type="ECO:0000313" key="2">
    <source>
        <dbReference type="Proteomes" id="UP000287651"/>
    </source>
</evidence>
<sequence>TLDLNKTPTPCASPRSLFVSLLSPGIFFAPSSPCRRDIANSSDCIRGEGIFKKSLFLIPGLFMCRNSSEMGAKAKKALKKKLKKTSSSQLSISRIRNESSDFLFLTFTIQPLEGGPGMKITQEEDEPIKNTATVLYIGHIPHGFYEEQMEGEDPLCFTRSQFVCNLD</sequence>
<organism evidence="1 2">
    <name type="scientific">Ensete ventricosum</name>
    <name type="common">Abyssinian banana</name>
    <name type="synonym">Musa ensete</name>
    <dbReference type="NCBI Taxonomy" id="4639"/>
    <lineage>
        <taxon>Eukaryota</taxon>
        <taxon>Viridiplantae</taxon>
        <taxon>Streptophyta</taxon>
        <taxon>Embryophyta</taxon>
        <taxon>Tracheophyta</taxon>
        <taxon>Spermatophyta</taxon>
        <taxon>Magnoliopsida</taxon>
        <taxon>Liliopsida</taxon>
        <taxon>Zingiberales</taxon>
        <taxon>Musaceae</taxon>
        <taxon>Ensete</taxon>
    </lineage>
</organism>
<dbReference type="EMBL" id="AMZH03001886">
    <property type="protein sequence ID" value="RRT77621.1"/>
    <property type="molecule type" value="Genomic_DNA"/>
</dbReference>
<dbReference type="Proteomes" id="UP000287651">
    <property type="component" value="Unassembled WGS sequence"/>
</dbReference>
<evidence type="ECO:0000313" key="1">
    <source>
        <dbReference type="EMBL" id="RRT77621.1"/>
    </source>
</evidence>
<reference evidence="1 2" key="1">
    <citation type="journal article" date="2014" name="Agronomy (Basel)">
        <title>A Draft Genome Sequence for Ensete ventricosum, the Drought-Tolerant Tree Against Hunger.</title>
        <authorList>
            <person name="Harrison J."/>
            <person name="Moore K.A."/>
            <person name="Paszkiewicz K."/>
            <person name="Jones T."/>
            <person name="Grant M."/>
            <person name="Ambacheew D."/>
            <person name="Muzemil S."/>
            <person name="Studholme D.J."/>
        </authorList>
    </citation>
    <scope>NUCLEOTIDE SEQUENCE [LARGE SCALE GENOMIC DNA]</scope>
</reference>
<name>A0A427AN21_ENSVE</name>
<comment type="caution">
    <text evidence="1">The sequence shown here is derived from an EMBL/GenBank/DDBJ whole genome shotgun (WGS) entry which is preliminary data.</text>
</comment>
<proteinExistence type="predicted"/>
<accession>A0A427AN21</accession>
<feature type="non-terminal residue" evidence="1">
    <location>
        <position position="1"/>
    </location>
</feature>
<dbReference type="AlphaFoldDB" id="A0A427AN21"/>
<gene>
    <name evidence="1" type="ORF">B296_00009737</name>
</gene>
<protein>
    <submittedName>
        <fullName evidence="1">Uncharacterized protein</fullName>
    </submittedName>
</protein>